<gene>
    <name evidence="1" type="ORF">Cboi01_000303600</name>
</gene>
<evidence type="ECO:0000313" key="2">
    <source>
        <dbReference type="Proteomes" id="UP001165101"/>
    </source>
</evidence>
<reference evidence="1" key="1">
    <citation type="submission" date="2023-04" db="EMBL/GenBank/DDBJ databases">
        <title>Candida boidinii NBRC 1967.</title>
        <authorList>
            <person name="Ichikawa N."/>
            <person name="Sato H."/>
            <person name="Tonouchi N."/>
        </authorList>
    </citation>
    <scope>NUCLEOTIDE SEQUENCE</scope>
    <source>
        <strain evidence="1">NBRC 1967</strain>
    </source>
</reference>
<dbReference type="Proteomes" id="UP001165101">
    <property type="component" value="Unassembled WGS sequence"/>
</dbReference>
<name>A0ACB5TQR7_CANBO</name>
<protein>
    <submittedName>
        <fullName evidence="1">Unnamed protein product</fullName>
    </submittedName>
</protein>
<sequence length="92" mass="10410">MVYSKFVVVFDRLTSSKSCTMMAIQGDGARAQNPIGIDNKPPQKHRQNTKSNPKPNPNKQANDKRRRRRTTTTTKAETTTTTTTITDTNTRR</sequence>
<proteinExistence type="predicted"/>
<accession>A0ACB5TQR7</accession>
<dbReference type="EMBL" id="BSXV01001542">
    <property type="protein sequence ID" value="GME93175.1"/>
    <property type="molecule type" value="Genomic_DNA"/>
</dbReference>
<keyword evidence="2" id="KW-1185">Reference proteome</keyword>
<comment type="caution">
    <text evidence="1">The sequence shown here is derived from an EMBL/GenBank/DDBJ whole genome shotgun (WGS) entry which is preliminary data.</text>
</comment>
<evidence type="ECO:0000313" key="1">
    <source>
        <dbReference type="EMBL" id="GME93175.1"/>
    </source>
</evidence>
<organism evidence="1 2">
    <name type="scientific">Candida boidinii</name>
    <name type="common">Yeast</name>
    <dbReference type="NCBI Taxonomy" id="5477"/>
    <lineage>
        <taxon>Eukaryota</taxon>
        <taxon>Fungi</taxon>
        <taxon>Dikarya</taxon>
        <taxon>Ascomycota</taxon>
        <taxon>Saccharomycotina</taxon>
        <taxon>Pichiomycetes</taxon>
        <taxon>Pichiales</taxon>
        <taxon>Pichiaceae</taxon>
        <taxon>Ogataea</taxon>
        <taxon>Ogataea/Candida clade</taxon>
    </lineage>
</organism>